<dbReference type="OrthoDB" id="9132976at2"/>
<proteinExistence type="predicted"/>
<accession>Q13RH7</accession>
<evidence type="ECO:0000313" key="1">
    <source>
        <dbReference type="EMBL" id="ABE33312.1"/>
    </source>
</evidence>
<keyword evidence="2" id="KW-1185">Reference proteome</keyword>
<dbReference type="RefSeq" id="WP_011490681.1">
    <property type="nucleotide sequence ID" value="NC_007952.1"/>
</dbReference>
<protein>
    <submittedName>
        <fullName evidence="1">Uncharacterized protein</fullName>
    </submittedName>
</protein>
<gene>
    <name evidence="1" type="ORF">Bxe_B2681</name>
</gene>
<name>Q13RH7_PARXL</name>
<dbReference type="KEGG" id="bxe:Bxe_B2681"/>
<dbReference type="PATRIC" id="fig|266265.5.peg.5019"/>
<reference evidence="1 2" key="1">
    <citation type="journal article" date="2006" name="Proc. Natl. Acad. Sci. U.S.A.">
        <title>Burkholderia xenovorans LB400 harbors a multi-replicon, 9.73-Mbp genome shaped for versatility.</title>
        <authorList>
            <person name="Chain P.S."/>
            <person name="Denef V.J."/>
            <person name="Konstantinidis K.T."/>
            <person name="Vergez L.M."/>
            <person name="Agullo L."/>
            <person name="Reyes V.L."/>
            <person name="Hauser L."/>
            <person name="Cordova M."/>
            <person name="Gomez L."/>
            <person name="Gonzalez M."/>
            <person name="Land M."/>
            <person name="Lao V."/>
            <person name="Larimer F."/>
            <person name="LiPuma J.J."/>
            <person name="Mahenthiralingam E."/>
            <person name="Malfatti S.A."/>
            <person name="Marx C.J."/>
            <person name="Parnell J.J."/>
            <person name="Ramette A."/>
            <person name="Richardson P."/>
            <person name="Seeger M."/>
            <person name="Smith D."/>
            <person name="Spilker T."/>
            <person name="Sul W.J."/>
            <person name="Tsoi T.V."/>
            <person name="Ulrich L.E."/>
            <person name="Zhulin I.B."/>
            <person name="Tiedje J.M."/>
        </authorList>
    </citation>
    <scope>NUCLEOTIDE SEQUENCE [LARGE SCALE GENOMIC DNA]</scope>
    <source>
        <strain evidence="1 2">LB400</strain>
    </source>
</reference>
<dbReference type="KEGG" id="bxb:DR64_5015"/>
<dbReference type="EMBL" id="CP000271">
    <property type="protein sequence ID" value="ABE33312.1"/>
    <property type="molecule type" value="Genomic_DNA"/>
</dbReference>
<dbReference type="AlphaFoldDB" id="Q13RH7"/>
<organism evidence="1 2">
    <name type="scientific">Paraburkholderia xenovorans (strain LB400)</name>
    <dbReference type="NCBI Taxonomy" id="266265"/>
    <lineage>
        <taxon>Bacteria</taxon>
        <taxon>Pseudomonadati</taxon>
        <taxon>Pseudomonadota</taxon>
        <taxon>Betaproteobacteria</taxon>
        <taxon>Burkholderiales</taxon>
        <taxon>Burkholderiaceae</taxon>
        <taxon>Paraburkholderia</taxon>
    </lineage>
</organism>
<evidence type="ECO:0000313" key="2">
    <source>
        <dbReference type="Proteomes" id="UP000001817"/>
    </source>
</evidence>
<dbReference type="Proteomes" id="UP000001817">
    <property type="component" value="Chromosome 2"/>
</dbReference>
<sequence length="147" mass="17128">MNRLIIYIVVVASFLVFPGTTAAWLPFGNEVTVYMLSCDGEQKSGLCHGREKTDIPFTYKVLADQLSVWYWRADDPDEPRRLSFCAIHDMKNWLCQWGSEEIPKSRFGMVSGRYAEIATCVTVTSTPLFYQVSRLRWWFVWLREQLS</sequence>